<comment type="subcellular location">
    <subcellularLocation>
        <location evidence="4">Endoplasmic reticulum membrane</location>
        <topology evidence="4">Peripheral membrane protein</topology>
        <orientation evidence="4">Cytoplasmic side</orientation>
    </subcellularLocation>
</comment>
<dbReference type="InterPro" id="IPR055217">
    <property type="entry name" value="TPR_EMC2"/>
</dbReference>
<dbReference type="Pfam" id="PF22890">
    <property type="entry name" value="TPR_EMC2"/>
    <property type="match status" value="1"/>
</dbReference>
<dbReference type="InterPro" id="IPR019734">
    <property type="entry name" value="TPR_rpt"/>
</dbReference>
<gene>
    <name evidence="6" type="primary">oca3</name>
    <name evidence="6" type="ORF">LCER1_G001626</name>
</gene>
<dbReference type="EMBL" id="QGMG01000057">
    <property type="protein sequence ID" value="TVY58117.1"/>
    <property type="molecule type" value="Genomic_DNA"/>
</dbReference>
<keyword evidence="2 3" id="KW-0802">TPR repeat</keyword>
<proteinExistence type="inferred from homology"/>
<dbReference type="InterPro" id="IPR011990">
    <property type="entry name" value="TPR-like_helical_dom_sf"/>
</dbReference>
<dbReference type="Gene3D" id="1.25.40.10">
    <property type="entry name" value="Tetratricopeptide repeat domain"/>
    <property type="match status" value="1"/>
</dbReference>
<protein>
    <recommendedName>
        <fullName evidence="4">ER membrane protein complex subunit 2</fullName>
    </recommendedName>
</protein>
<comment type="caution">
    <text evidence="6">The sequence shown here is derived from an EMBL/GenBank/DDBJ whole genome shotgun (WGS) entry which is preliminary data.</text>
</comment>
<reference evidence="6 7" key="1">
    <citation type="submission" date="2018-05" db="EMBL/GenBank/DDBJ databases">
        <title>Whole genome sequencing for identification of molecular markers to develop diagnostic detection tools for the regulated plant pathogen Lachnellula willkommii.</title>
        <authorList>
            <person name="Giroux E."/>
            <person name="Bilodeau G."/>
        </authorList>
    </citation>
    <scope>NUCLEOTIDE SEQUENCE [LARGE SCALE GENOMIC DNA]</scope>
    <source>
        <strain evidence="6 7">CBS 625.97</strain>
    </source>
</reference>
<comment type="similarity">
    <text evidence="4">Belongs to the EMC2 family.</text>
</comment>
<evidence type="ECO:0000256" key="4">
    <source>
        <dbReference type="RuleBase" id="RU367091"/>
    </source>
</evidence>
<dbReference type="Proteomes" id="UP000481288">
    <property type="component" value="Unassembled WGS sequence"/>
</dbReference>
<sequence length="358" mass="39922">MASSLLHPPAHLSPSVALQLSQQAPYLLRTTPSAISPYSLSSLWSAAESPELWTTYENLMLSCLRTGDEQSAHLCLERLTERFGADNERLLALRGLFQEAIANDNDALKKVLKEYENILIKDPANMPVSKRRISLLRSMNRTTEAITALNDFLDASPTDAEAWSELSDLYVSSGMFPQAIFALEEVLLVTPNAWNIHARLGEVLYMAASSETGSDKHLAESMRRFCRSIELCDDYLRGYYGLKITTTKLLTTLSQSQVSRQSKSDTALPLPSVQSVERLNELATAKLSEIVRRSTSNDAGWQGYEKPEIIAAQELLNRDAAPITRSNAQGSGFISDMDFTWKVEIFTFLTIFLTPTWT</sequence>
<dbReference type="InterPro" id="IPR039856">
    <property type="entry name" value="EMC2-like"/>
</dbReference>
<feature type="domain" description="EMC2 TPR-like" evidence="5">
    <location>
        <begin position="99"/>
        <end position="204"/>
    </location>
</feature>
<evidence type="ECO:0000313" key="6">
    <source>
        <dbReference type="EMBL" id="TVY58117.1"/>
    </source>
</evidence>
<dbReference type="AlphaFoldDB" id="A0A7D8YQT9"/>
<dbReference type="FunFam" id="1.25.40.10:FF:001208">
    <property type="entry name" value="Tetratricopeptide repeat domain-containing protein"/>
    <property type="match status" value="1"/>
</dbReference>
<feature type="repeat" description="TPR" evidence="3">
    <location>
        <begin position="160"/>
        <end position="193"/>
    </location>
</feature>
<organism evidence="6 7">
    <name type="scientific">Lachnellula cervina</name>
    <dbReference type="NCBI Taxonomy" id="1316786"/>
    <lineage>
        <taxon>Eukaryota</taxon>
        <taxon>Fungi</taxon>
        <taxon>Dikarya</taxon>
        <taxon>Ascomycota</taxon>
        <taxon>Pezizomycotina</taxon>
        <taxon>Leotiomycetes</taxon>
        <taxon>Helotiales</taxon>
        <taxon>Lachnaceae</taxon>
        <taxon>Lachnellula</taxon>
    </lineage>
</organism>
<evidence type="ECO:0000259" key="5">
    <source>
        <dbReference type="Pfam" id="PF22890"/>
    </source>
</evidence>
<dbReference type="SUPFAM" id="SSF48452">
    <property type="entry name" value="TPR-like"/>
    <property type="match status" value="1"/>
</dbReference>
<dbReference type="PANTHER" id="PTHR12760">
    <property type="entry name" value="TETRATRICOPEPTIDE REPEAT PROTEIN"/>
    <property type="match status" value="1"/>
</dbReference>
<keyword evidence="4" id="KW-0472">Membrane</keyword>
<dbReference type="OrthoDB" id="124397at2759"/>
<comment type="function">
    <text evidence="4">Part of the endoplasmic reticulum membrane protein complex (EMC) that enables the energy-independent insertion into endoplasmic reticulum membranes of newly synthesized membrane proteins.</text>
</comment>
<keyword evidence="7" id="KW-1185">Reference proteome</keyword>
<evidence type="ECO:0000256" key="2">
    <source>
        <dbReference type="ARBA" id="ARBA00022803"/>
    </source>
</evidence>
<evidence type="ECO:0000313" key="7">
    <source>
        <dbReference type="Proteomes" id="UP000481288"/>
    </source>
</evidence>
<evidence type="ECO:0000256" key="3">
    <source>
        <dbReference type="PROSITE-ProRule" id="PRU00339"/>
    </source>
</evidence>
<evidence type="ECO:0000256" key="1">
    <source>
        <dbReference type="ARBA" id="ARBA00022737"/>
    </source>
</evidence>
<accession>A0A7D8YQT9</accession>
<comment type="subunit">
    <text evidence="4">Component of the ER membrane protein complex (EMC).</text>
</comment>
<keyword evidence="1" id="KW-0677">Repeat</keyword>
<keyword evidence="4" id="KW-0256">Endoplasmic reticulum</keyword>
<name>A0A7D8YQT9_9HELO</name>
<dbReference type="GO" id="GO:0072546">
    <property type="term" value="C:EMC complex"/>
    <property type="evidence" value="ECO:0007669"/>
    <property type="project" value="UniProtKB-UniRule"/>
</dbReference>
<dbReference type="PROSITE" id="PS50005">
    <property type="entry name" value="TPR"/>
    <property type="match status" value="1"/>
</dbReference>